<accession>A0A6J4HKX0</accession>
<feature type="compositionally biased region" description="Gly residues" evidence="1">
    <location>
        <begin position="8"/>
        <end position="19"/>
    </location>
</feature>
<feature type="region of interest" description="Disordered" evidence="1">
    <location>
        <begin position="1"/>
        <end position="66"/>
    </location>
</feature>
<protein>
    <submittedName>
        <fullName evidence="2">PKHD-type hydroxylase YbiX</fullName>
    </submittedName>
</protein>
<name>A0A6J4HKX0_9PROT</name>
<dbReference type="EMBL" id="CADCTD010000020">
    <property type="protein sequence ID" value="CAA9225440.1"/>
    <property type="molecule type" value="Genomic_DNA"/>
</dbReference>
<feature type="compositionally biased region" description="Basic residues" evidence="1">
    <location>
        <begin position="99"/>
        <end position="116"/>
    </location>
</feature>
<proteinExistence type="predicted"/>
<feature type="region of interest" description="Disordered" evidence="1">
    <location>
        <begin position="99"/>
        <end position="227"/>
    </location>
</feature>
<feature type="compositionally biased region" description="Basic and acidic residues" evidence="1">
    <location>
        <begin position="129"/>
        <end position="146"/>
    </location>
</feature>
<dbReference type="AlphaFoldDB" id="A0A6J4HKX0"/>
<feature type="non-terminal residue" evidence="2">
    <location>
        <position position="227"/>
    </location>
</feature>
<gene>
    <name evidence="2" type="ORF">AVDCRST_MAG27-585</name>
</gene>
<reference evidence="2" key="1">
    <citation type="submission" date="2020-02" db="EMBL/GenBank/DDBJ databases">
        <authorList>
            <person name="Meier V. D."/>
        </authorList>
    </citation>
    <scope>NUCLEOTIDE SEQUENCE</scope>
    <source>
        <strain evidence="2">AVDCRST_MAG27</strain>
    </source>
</reference>
<sequence>APAHRRGAGCGEARGGAGPAGTRALGGWPRHRRPPVRAGKGQPADPRGLCGAPCPRRDRARRAGAKPALHRLGIATARLPAALQPLRPGDDLRRACRQRHTPGHRHGGAHPHRRLLHALPQRPGQLRGGRADRRGHLWREAGEAARRRCRHLPGDQPAPRGARDQRLPPRELLLGAEHGAGRRPAQPALRSRHGSQPRPRRPAAGPRRADRAHRRVPQPAAPLGRRM</sequence>
<evidence type="ECO:0000313" key="2">
    <source>
        <dbReference type="EMBL" id="CAA9225440.1"/>
    </source>
</evidence>
<evidence type="ECO:0000256" key="1">
    <source>
        <dbReference type="SAM" id="MobiDB-lite"/>
    </source>
</evidence>
<organism evidence="2">
    <name type="scientific">uncultured Craurococcus sp</name>
    <dbReference type="NCBI Taxonomy" id="1135998"/>
    <lineage>
        <taxon>Bacteria</taxon>
        <taxon>Pseudomonadati</taxon>
        <taxon>Pseudomonadota</taxon>
        <taxon>Alphaproteobacteria</taxon>
        <taxon>Acetobacterales</taxon>
        <taxon>Acetobacteraceae</taxon>
        <taxon>Craurococcus</taxon>
        <taxon>environmental samples</taxon>
    </lineage>
</organism>
<feature type="compositionally biased region" description="Basic residues" evidence="1">
    <location>
        <begin position="190"/>
        <end position="201"/>
    </location>
</feature>
<feature type="non-terminal residue" evidence="2">
    <location>
        <position position="1"/>
    </location>
</feature>